<dbReference type="GO" id="GO:0005774">
    <property type="term" value="C:vacuolar membrane"/>
    <property type="evidence" value="ECO:0007669"/>
    <property type="project" value="UniProtKB-SubCell"/>
</dbReference>
<comment type="subcellular location">
    <subcellularLocation>
        <location evidence="1">Vacuole membrane</location>
        <topology evidence="1">Peripheral membrane protein</topology>
    </subcellularLocation>
</comment>
<dbReference type="GO" id="GO:0005524">
    <property type="term" value="F:ATP binding"/>
    <property type="evidence" value="ECO:0007669"/>
    <property type="project" value="UniProtKB-KW"/>
</dbReference>
<keyword evidence="10" id="KW-1185">Reference proteome</keyword>
<dbReference type="Pfam" id="PF00781">
    <property type="entry name" value="DAGK_cat"/>
    <property type="match status" value="1"/>
</dbReference>
<protein>
    <recommendedName>
        <fullName evidence="7">sphingosine kinase</fullName>
        <ecNumber evidence="7">2.7.1.91</ecNumber>
    </recommendedName>
</protein>
<dbReference type="SUPFAM" id="SSF111331">
    <property type="entry name" value="NAD kinase/diacylglycerol kinase-like"/>
    <property type="match status" value="1"/>
</dbReference>
<keyword evidence="2" id="KW-0808">Transferase</keyword>
<dbReference type="InterPro" id="IPR045540">
    <property type="entry name" value="YegS/DAGK_C"/>
</dbReference>
<dbReference type="Proteomes" id="UP001055439">
    <property type="component" value="Chromosome 1"/>
</dbReference>
<feature type="domain" description="DAGKc" evidence="8">
    <location>
        <begin position="114"/>
        <end position="256"/>
    </location>
</feature>
<evidence type="ECO:0000256" key="7">
    <source>
        <dbReference type="ARBA" id="ARBA00044037"/>
    </source>
</evidence>
<dbReference type="InterPro" id="IPR017438">
    <property type="entry name" value="ATP-NAD_kinase_N"/>
</dbReference>
<evidence type="ECO:0000256" key="4">
    <source>
        <dbReference type="ARBA" id="ARBA00022777"/>
    </source>
</evidence>
<evidence type="ECO:0000313" key="10">
    <source>
        <dbReference type="Proteomes" id="UP001055439"/>
    </source>
</evidence>
<dbReference type="FunFam" id="3.40.50.10330:FF:000005">
    <property type="entry name" value="Sphingosine kinase 2"/>
    <property type="match status" value="1"/>
</dbReference>
<evidence type="ECO:0000259" key="8">
    <source>
        <dbReference type="PROSITE" id="PS50146"/>
    </source>
</evidence>
<dbReference type="EMBL" id="CP097502">
    <property type="protein sequence ID" value="URD72131.1"/>
    <property type="molecule type" value="Genomic_DNA"/>
</dbReference>
<gene>
    <name evidence="9" type="ORF">MUK42_08358</name>
</gene>
<evidence type="ECO:0000313" key="9">
    <source>
        <dbReference type="EMBL" id="URD72131.1"/>
    </source>
</evidence>
<evidence type="ECO:0000256" key="6">
    <source>
        <dbReference type="ARBA" id="ARBA00023136"/>
    </source>
</evidence>
<dbReference type="InterPro" id="IPR001206">
    <property type="entry name" value="Diacylglycerol_kinase_cat_dom"/>
</dbReference>
<evidence type="ECO:0000256" key="5">
    <source>
        <dbReference type="ARBA" id="ARBA00022840"/>
    </source>
</evidence>
<dbReference type="InterPro" id="IPR016064">
    <property type="entry name" value="NAD/diacylglycerol_kinase_sf"/>
</dbReference>
<dbReference type="GO" id="GO:0008481">
    <property type="term" value="F:sphingosine kinase activity"/>
    <property type="evidence" value="ECO:0007669"/>
    <property type="project" value="UniProtKB-EC"/>
</dbReference>
<dbReference type="EC" id="2.7.1.91" evidence="7"/>
<evidence type="ECO:0000256" key="2">
    <source>
        <dbReference type="ARBA" id="ARBA00022679"/>
    </source>
</evidence>
<dbReference type="InterPro" id="IPR050187">
    <property type="entry name" value="Lipid_Phosphate_FormReg"/>
</dbReference>
<evidence type="ECO:0000256" key="1">
    <source>
        <dbReference type="ARBA" id="ARBA00004148"/>
    </source>
</evidence>
<evidence type="ECO:0000256" key="3">
    <source>
        <dbReference type="ARBA" id="ARBA00022741"/>
    </source>
</evidence>
<dbReference type="SMART" id="SM00046">
    <property type="entry name" value="DAGKc"/>
    <property type="match status" value="1"/>
</dbReference>
<dbReference type="GO" id="GO:0071215">
    <property type="term" value="P:cellular response to abscisic acid stimulus"/>
    <property type="evidence" value="ECO:0007669"/>
    <property type="project" value="UniProtKB-ARBA"/>
</dbReference>
<dbReference type="PANTHER" id="PTHR12358:SF31">
    <property type="entry name" value="ACYLGLYCEROL KINASE, MITOCHONDRIAL"/>
    <property type="match status" value="1"/>
</dbReference>
<keyword evidence="6" id="KW-0472">Membrane</keyword>
<dbReference type="Gene3D" id="3.40.50.10330">
    <property type="entry name" value="Probable inorganic polyphosphate/atp-NAD kinase, domain 1"/>
    <property type="match status" value="1"/>
</dbReference>
<dbReference type="AlphaFoldDB" id="A0A9E7E7Z8"/>
<name>A0A9E7E7Z8_9LILI</name>
<keyword evidence="4" id="KW-0418">Kinase</keyword>
<sequence length="520" mass="57265">MADEETAIEVPTEWIRVNGAVAEASLAADGTLRWGSRGGERCLSLESEVLGLETIGLRITIKAFLEASEHGFCGLERSSVKRRRVRRDYTLEMPNEAAARRWSAKLRDYMDSLGRPKNLFIIVNPFSGKKCARTVFKKEIKPLLAAADINCTIIETKHRNHAQEITKSLDLLKYDGIVCVSGDGVLVEVVNGLLNREDWATAIKVPLGVIPAGTGNGMVKSLLDPAGDLCSIPNATFAVIRGHKRSLDVATVLQGEKKFFSVLLLIWGLVADVDIESEKYRWMGSPRFDIYDLCRFGLQLVGEPTHPTSSPFKLALLRIVKLRKYHGRVHFVPAPGYEAYGEPVKQVDNFDGHILLSKQDQGSATKVKSCGYQGPEISLEGLEWRSIVGPFVSIWVNNVPFSAENYIPAPKAKFSDGCLDVIIVRNCPRSALLGMMLKMSDGSHVTLPHVMYLKVKAFRLEPGTRVGHPTKGGIIDSDGEVIARGDESAENSEHKYLMAYGPPIQMVVDQGLATVFSPLH</sequence>
<keyword evidence="5" id="KW-0067">ATP-binding</keyword>
<accession>A0A9E7E7Z8</accession>
<dbReference type="Gene3D" id="2.60.200.40">
    <property type="match status" value="1"/>
</dbReference>
<proteinExistence type="predicted"/>
<dbReference type="PROSITE" id="PS50146">
    <property type="entry name" value="DAGK"/>
    <property type="match status" value="1"/>
</dbReference>
<keyword evidence="3" id="KW-0547">Nucleotide-binding</keyword>
<dbReference type="PANTHER" id="PTHR12358">
    <property type="entry name" value="SPHINGOSINE KINASE"/>
    <property type="match status" value="1"/>
</dbReference>
<dbReference type="Pfam" id="PF19279">
    <property type="entry name" value="YegS_C"/>
    <property type="match status" value="1"/>
</dbReference>
<reference evidence="9" key="1">
    <citation type="submission" date="2022-05" db="EMBL/GenBank/DDBJ databases">
        <title>The Musa troglodytarum L. genome provides insights into the mechanism of non-climacteric behaviour and enrichment of carotenoids.</title>
        <authorList>
            <person name="Wang J."/>
        </authorList>
    </citation>
    <scope>NUCLEOTIDE SEQUENCE</scope>
    <source>
        <tissue evidence="9">Leaf</tissue>
    </source>
</reference>
<organism evidence="9 10">
    <name type="scientific">Musa troglodytarum</name>
    <name type="common">fe'i banana</name>
    <dbReference type="NCBI Taxonomy" id="320322"/>
    <lineage>
        <taxon>Eukaryota</taxon>
        <taxon>Viridiplantae</taxon>
        <taxon>Streptophyta</taxon>
        <taxon>Embryophyta</taxon>
        <taxon>Tracheophyta</taxon>
        <taxon>Spermatophyta</taxon>
        <taxon>Magnoliopsida</taxon>
        <taxon>Liliopsida</taxon>
        <taxon>Zingiberales</taxon>
        <taxon>Musaceae</taxon>
        <taxon>Musa</taxon>
    </lineage>
</organism>
<dbReference type="GO" id="GO:0046512">
    <property type="term" value="P:sphingosine biosynthetic process"/>
    <property type="evidence" value="ECO:0007669"/>
    <property type="project" value="TreeGrafter"/>
</dbReference>
<dbReference type="OrthoDB" id="3853857at2759"/>